<sequence length="202" mass="22464">MRTVVDMEVMVDTVTSGSDGGARACRRHHHHHRQPAYNPSWLNYVGLFFVLLETSLCSPRHPLFLGLLLLVAPILWSLPALRHSRSLINLNNPLVPCLQHLPRRQPAASCSPAHSHAHGSSGLKKKEKSQENDYFISEFSPPATASILTSQRLSSPGHETRPGRHTQQSPSSAQKNEKFDPRKLLHPQNHTAICNLKMGSSD</sequence>
<feature type="compositionally biased region" description="Low complexity" evidence="1">
    <location>
        <begin position="106"/>
        <end position="122"/>
    </location>
</feature>
<protein>
    <submittedName>
        <fullName evidence="2">Uncharacterized protein</fullName>
    </submittedName>
</protein>
<organism evidence="2 3">
    <name type="scientific">Portunus trituberculatus</name>
    <name type="common">Swimming crab</name>
    <name type="synonym">Neptunus trituberculatus</name>
    <dbReference type="NCBI Taxonomy" id="210409"/>
    <lineage>
        <taxon>Eukaryota</taxon>
        <taxon>Metazoa</taxon>
        <taxon>Ecdysozoa</taxon>
        <taxon>Arthropoda</taxon>
        <taxon>Crustacea</taxon>
        <taxon>Multicrustacea</taxon>
        <taxon>Malacostraca</taxon>
        <taxon>Eumalacostraca</taxon>
        <taxon>Eucarida</taxon>
        <taxon>Decapoda</taxon>
        <taxon>Pleocyemata</taxon>
        <taxon>Brachyura</taxon>
        <taxon>Eubrachyura</taxon>
        <taxon>Portunoidea</taxon>
        <taxon>Portunidae</taxon>
        <taxon>Portuninae</taxon>
        <taxon>Portunus</taxon>
    </lineage>
</organism>
<evidence type="ECO:0000313" key="2">
    <source>
        <dbReference type="EMBL" id="MPC70616.1"/>
    </source>
</evidence>
<feature type="region of interest" description="Disordered" evidence="1">
    <location>
        <begin position="106"/>
        <end position="127"/>
    </location>
</feature>
<comment type="caution">
    <text evidence="2">The sequence shown here is derived from an EMBL/GenBank/DDBJ whole genome shotgun (WGS) entry which is preliminary data.</text>
</comment>
<name>A0A5B7HL08_PORTR</name>
<dbReference type="EMBL" id="VSRR010031446">
    <property type="protein sequence ID" value="MPC70616.1"/>
    <property type="molecule type" value="Genomic_DNA"/>
</dbReference>
<dbReference type="Proteomes" id="UP000324222">
    <property type="component" value="Unassembled WGS sequence"/>
</dbReference>
<reference evidence="2 3" key="1">
    <citation type="submission" date="2019-05" db="EMBL/GenBank/DDBJ databases">
        <title>Another draft genome of Portunus trituberculatus and its Hox gene families provides insights of decapod evolution.</title>
        <authorList>
            <person name="Jeong J.-H."/>
            <person name="Song I."/>
            <person name="Kim S."/>
            <person name="Choi T."/>
            <person name="Kim D."/>
            <person name="Ryu S."/>
            <person name="Kim W."/>
        </authorList>
    </citation>
    <scope>NUCLEOTIDE SEQUENCE [LARGE SCALE GENOMIC DNA]</scope>
    <source>
        <tissue evidence="2">Muscle</tissue>
    </source>
</reference>
<keyword evidence="3" id="KW-1185">Reference proteome</keyword>
<proteinExistence type="predicted"/>
<evidence type="ECO:0000313" key="3">
    <source>
        <dbReference type="Proteomes" id="UP000324222"/>
    </source>
</evidence>
<gene>
    <name evidence="2" type="ORF">E2C01_064870</name>
</gene>
<feature type="region of interest" description="Disordered" evidence="1">
    <location>
        <begin position="150"/>
        <end position="202"/>
    </location>
</feature>
<feature type="compositionally biased region" description="Polar residues" evidence="1">
    <location>
        <begin position="188"/>
        <end position="202"/>
    </location>
</feature>
<feature type="compositionally biased region" description="Polar residues" evidence="1">
    <location>
        <begin position="165"/>
        <end position="174"/>
    </location>
</feature>
<evidence type="ECO:0000256" key="1">
    <source>
        <dbReference type="SAM" id="MobiDB-lite"/>
    </source>
</evidence>
<dbReference type="AlphaFoldDB" id="A0A5B7HL08"/>
<accession>A0A5B7HL08</accession>